<keyword evidence="3" id="KW-1185">Reference proteome</keyword>
<name>A0A8K0USA9_9AGAR</name>
<evidence type="ECO:0000313" key="2">
    <source>
        <dbReference type="EMBL" id="KAH8102944.1"/>
    </source>
</evidence>
<dbReference type="OrthoDB" id="435460at2759"/>
<evidence type="ECO:0000313" key="3">
    <source>
        <dbReference type="Proteomes" id="UP000813824"/>
    </source>
</evidence>
<dbReference type="Proteomes" id="UP000813824">
    <property type="component" value="Unassembled WGS sequence"/>
</dbReference>
<feature type="compositionally biased region" description="Polar residues" evidence="1">
    <location>
        <begin position="191"/>
        <end position="203"/>
    </location>
</feature>
<feature type="compositionally biased region" description="Acidic residues" evidence="1">
    <location>
        <begin position="61"/>
        <end position="72"/>
    </location>
</feature>
<gene>
    <name evidence="2" type="ORF">BXZ70DRAFT_761660</name>
</gene>
<proteinExistence type="predicted"/>
<sequence length="262" mass="28958">MLPLRKRQRIQVIEPPDVGPSRHHGVARSSNRTGETVALELRGGKGPLRAADVSLRNSSQAEEESEQDEDDLIAPAGLSTDDEQSRRRLFSIAQVPSRPSTSMPSGNRHSRRPSQASSDAQPLGNEATRFLSVRTPQRQRRPTRLYTSDDSDDGDDDSDEQGTRSSSVSNLQREELFSAQNGHEAPVPTFNMPSSQSYTTGMRQSFYMPSDEGDGSVPLTGTRASVEKLKRKRESLETPFKPPSGTRAAQLILSQQRQTDRN</sequence>
<dbReference type="AlphaFoldDB" id="A0A8K0USA9"/>
<reference evidence="2" key="1">
    <citation type="journal article" date="2021" name="New Phytol.">
        <title>Evolutionary innovations through gain and loss of genes in the ectomycorrhizal Boletales.</title>
        <authorList>
            <person name="Wu G."/>
            <person name="Miyauchi S."/>
            <person name="Morin E."/>
            <person name="Kuo A."/>
            <person name="Drula E."/>
            <person name="Varga T."/>
            <person name="Kohler A."/>
            <person name="Feng B."/>
            <person name="Cao Y."/>
            <person name="Lipzen A."/>
            <person name="Daum C."/>
            <person name="Hundley H."/>
            <person name="Pangilinan J."/>
            <person name="Johnson J."/>
            <person name="Barry K."/>
            <person name="LaButti K."/>
            <person name="Ng V."/>
            <person name="Ahrendt S."/>
            <person name="Min B."/>
            <person name="Choi I.G."/>
            <person name="Park H."/>
            <person name="Plett J.M."/>
            <person name="Magnuson J."/>
            <person name="Spatafora J.W."/>
            <person name="Nagy L.G."/>
            <person name="Henrissat B."/>
            <person name="Grigoriev I.V."/>
            <person name="Yang Z.L."/>
            <person name="Xu J."/>
            <person name="Martin F.M."/>
        </authorList>
    </citation>
    <scope>NUCLEOTIDE SEQUENCE</scope>
    <source>
        <strain evidence="2">KKN 215</strain>
    </source>
</reference>
<protein>
    <submittedName>
        <fullName evidence="2">Uncharacterized protein</fullName>
    </submittedName>
</protein>
<feature type="compositionally biased region" description="Polar residues" evidence="1">
    <location>
        <begin position="252"/>
        <end position="262"/>
    </location>
</feature>
<feature type="region of interest" description="Disordered" evidence="1">
    <location>
        <begin position="1"/>
        <end position="262"/>
    </location>
</feature>
<evidence type="ECO:0000256" key="1">
    <source>
        <dbReference type="SAM" id="MobiDB-lite"/>
    </source>
</evidence>
<comment type="caution">
    <text evidence="2">The sequence shown here is derived from an EMBL/GenBank/DDBJ whole genome shotgun (WGS) entry which is preliminary data.</text>
</comment>
<organism evidence="2 3">
    <name type="scientific">Cristinia sonorae</name>
    <dbReference type="NCBI Taxonomy" id="1940300"/>
    <lineage>
        <taxon>Eukaryota</taxon>
        <taxon>Fungi</taxon>
        <taxon>Dikarya</taxon>
        <taxon>Basidiomycota</taxon>
        <taxon>Agaricomycotina</taxon>
        <taxon>Agaricomycetes</taxon>
        <taxon>Agaricomycetidae</taxon>
        <taxon>Agaricales</taxon>
        <taxon>Pleurotineae</taxon>
        <taxon>Stephanosporaceae</taxon>
        <taxon>Cristinia</taxon>
    </lineage>
</organism>
<accession>A0A8K0USA9</accession>
<feature type="compositionally biased region" description="Polar residues" evidence="1">
    <location>
        <begin position="97"/>
        <end position="120"/>
    </location>
</feature>
<feature type="compositionally biased region" description="Acidic residues" evidence="1">
    <location>
        <begin position="149"/>
        <end position="160"/>
    </location>
</feature>
<dbReference type="EMBL" id="JAEVFJ010000008">
    <property type="protein sequence ID" value="KAH8102944.1"/>
    <property type="molecule type" value="Genomic_DNA"/>
</dbReference>